<reference evidence="5 6" key="1">
    <citation type="journal article" date="2023" name="bioRxiv">
        <title>Conserved and derived expression patterns and positive selection on dental genes reveal complex evolutionary context of ever-growing rodent molars.</title>
        <authorList>
            <person name="Calamari Z.T."/>
            <person name="Song A."/>
            <person name="Cohen E."/>
            <person name="Akter M."/>
            <person name="Roy R.D."/>
            <person name="Hallikas O."/>
            <person name="Christensen M.M."/>
            <person name="Li P."/>
            <person name="Marangoni P."/>
            <person name="Jernvall J."/>
            <person name="Klein O.D."/>
        </authorList>
    </citation>
    <scope>NUCLEOTIDE SEQUENCE [LARGE SCALE GENOMIC DNA]</scope>
    <source>
        <strain evidence="5">V071</strain>
    </source>
</reference>
<keyword evidence="3" id="KW-0732">Signal</keyword>
<name>A0AAW0HV23_MYOGA</name>
<accession>A0AAW0HV23</accession>
<gene>
    <name evidence="5" type="ORF">U0070_009642</name>
</gene>
<dbReference type="GO" id="GO:0016788">
    <property type="term" value="F:hydrolase activity, acting on ester bonds"/>
    <property type="evidence" value="ECO:0007669"/>
    <property type="project" value="InterPro"/>
</dbReference>
<organism evidence="5 6">
    <name type="scientific">Myodes glareolus</name>
    <name type="common">Bank vole</name>
    <name type="synonym">Clethrionomys glareolus</name>
    <dbReference type="NCBI Taxonomy" id="447135"/>
    <lineage>
        <taxon>Eukaryota</taxon>
        <taxon>Metazoa</taxon>
        <taxon>Chordata</taxon>
        <taxon>Craniata</taxon>
        <taxon>Vertebrata</taxon>
        <taxon>Euteleostomi</taxon>
        <taxon>Mammalia</taxon>
        <taxon>Eutheria</taxon>
        <taxon>Euarchontoglires</taxon>
        <taxon>Glires</taxon>
        <taxon>Rodentia</taxon>
        <taxon>Myomorpha</taxon>
        <taxon>Muroidea</taxon>
        <taxon>Cricetidae</taxon>
        <taxon>Arvicolinae</taxon>
        <taxon>Myodes</taxon>
    </lineage>
</organism>
<keyword evidence="6" id="KW-1185">Reference proteome</keyword>
<proteinExistence type="inferred from homology"/>
<dbReference type="EMBL" id="JBBHLL010000324">
    <property type="protein sequence ID" value="KAK7805867.1"/>
    <property type="molecule type" value="Genomic_DNA"/>
</dbReference>
<dbReference type="PIRSF" id="PIRSF000862">
    <property type="entry name" value="Steryl_ester_lip"/>
    <property type="match status" value="1"/>
</dbReference>
<feature type="non-terminal residue" evidence="5">
    <location>
        <position position="372"/>
    </location>
</feature>
<dbReference type="InterPro" id="IPR006693">
    <property type="entry name" value="AB_hydrolase_lipase"/>
</dbReference>
<dbReference type="GO" id="GO:0006629">
    <property type="term" value="P:lipid metabolic process"/>
    <property type="evidence" value="ECO:0007669"/>
    <property type="project" value="InterPro"/>
</dbReference>
<evidence type="ECO:0000256" key="3">
    <source>
        <dbReference type="SAM" id="SignalP"/>
    </source>
</evidence>
<protein>
    <recommendedName>
        <fullName evidence="4">Partial AB-hydrolase lipase domain-containing protein</fullName>
    </recommendedName>
</protein>
<dbReference type="Pfam" id="PF04083">
    <property type="entry name" value="Abhydro_lipase"/>
    <property type="match status" value="1"/>
</dbReference>
<dbReference type="Proteomes" id="UP001488838">
    <property type="component" value="Unassembled WGS sequence"/>
</dbReference>
<evidence type="ECO:0000259" key="4">
    <source>
        <dbReference type="Pfam" id="PF04083"/>
    </source>
</evidence>
<dbReference type="InterPro" id="IPR025483">
    <property type="entry name" value="Lipase_euk"/>
</dbReference>
<feature type="signal peptide" evidence="3">
    <location>
        <begin position="1"/>
        <end position="19"/>
    </location>
</feature>
<sequence>MQLLLPTMCILLTLEKTLCFLNPKTKNPEANMNVSEMISYWGYPSEEYEVVTEDGYILSVNRIPYGKNDFSNSAPKPVVYLQHGYLLTSGIWVANLPNNSLGFLLADAGYDVWMGNSRGNIYARKHVYMDPNSKEFWAFSHDQMIKYDLPATIDFILQKTGQRQLYYVGHSQGTIIAFGAFSSNPQLVQKIKMYFALAPVCTVRYITSALRLFAFIPPPVFKTLFGEKDFLSPSQADYIGQFLCQNKPVGTICNNMFTLLFGYNPKNLNESRMDVYLGQCPAGASAQSILHYSQLIHKGTFQAYDWGSPLLNMQHYNQTTPPFYKVENMKVPTVMWSGGRDTLSDPKDVANLEPNISKLVYHKRIPDYNHID</sequence>
<feature type="active site" description="Nucleophile" evidence="2">
    <location>
        <position position="171"/>
    </location>
</feature>
<evidence type="ECO:0000256" key="1">
    <source>
        <dbReference type="ARBA" id="ARBA00010701"/>
    </source>
</evidence>
<dbReference type="InterPro" id="IPR029058">
    <property type="entry name" value="AB_hydrolase_fold"/>
</dbReference>
<evidence type="ECO:0000313" key="5">
    <source>
        <dbReference type="EMBL" id="KAK7805867.1"/>
    </source>
</evidence>
<comment type="caution">
    <text evidence="5">The sequence shown here is derived from an EMBL/GenBank/DDBJ whole genome shotgun (WGS) entry which is preliminary data.</text>
</comment>
<comment type="similarity">
    <text evidence="1">Belongs to the AB hydrolase superfamily. Lipase family.</text>
</comment>
<dbReference type="FunFam" id="3.40.50.1820:FF:000012">
    <property type="entry name" value="Lipase"/>
    <property type="match status" value="1"/>
</dbReference>
<dbReference type="SUPFAM" id="SSF53474">
    <property type="entry name" value="alpha/beta-Hydrolases"/>
    <property type="match status" value="1"/>
</dbReference>
<dbReference type="Gene3D" id="3.40.50.1820">
    <property type="entry name" value="alpha/beta hydrolase"/>
    <property type="match status" value="1"/>
</dbReference>
<feature type="active site" description="Charge relay system" evidence="2">
    <location>
        <position position="370"/>
    </location>
</feature>
<dbReference type="PANTHER" id="PTHR11005">
    <property type="entry name" value="LYSOSOMAL ACID LIPASE-RELATED"/>
    <property type="match status" value="1"/>
</dbReference>
<dbReference type="AlphaFoldDB" id="A0AAW0HV23"/>
<feature type="active site" description="Charge relay system" evidence="2">
    <location>
        <position position="341"/>
    </location>
</feature>
<evidence type="ECO:0000313" key="6">
    <source>
        <dbReference type="Proteomes" id="UP001488838"/>
    </source>
</evidence>
<evidence type="ECO:0000256" key="2">
    <source>
        <dbReference type="PIRSR" id="PIRSR000862-1"/>
    </source>
</evidence>
<feature type="chain" id="PRO_5043642757" description="Partial AB-hydrolase lipase domain-containing protein" evidence="3">
    <location>
        <begin position="20"/>
        <end position="372"/>
    </location>
</feature>
<feature type="domain" description="Partial AB-hydrolase lipase" evidence="4">
    <location>
        <begin position="34"/>
        <end position="96"/>
    </location>
</feature>